<accession>A0ABT1M8W5</accession>
<protein>
    <recommendedName>
        <fullName evidence="3">HNH endonuclease</fullName>
    </recommendedName>
</protein>
<evidence type="ECO:0000313" key="2">
    <source>
        <dbReference type="Proteomes" id="UP001651690"/>
    </source>
</evidence>
<comment type="caution">
    <text evidence="1">The sequence shown here is derived from an EMBL/GenBank/DDBJ whole genome shotgun (WGS) entry which is preliminary data.</text>
</comment>
<dbReference type="RefSeq" id="WP_255063137.1">
    <property type="nucleotide sequence ID" value="NZ_JANDBD010000011.1"/>
</dbReference>
<dbReference type="EMBL" id="JANDBD010000011">
    <property type="protein sequence ID" value="MCP9275315.1"/>
    <property type="molecule type" value="Genomic_DNA"/>
</dbReference>
<keyword evidence="2" id="KW-1185">Reference proteome</keyword>
<organism evidence="1 2">
    <name type="scientific">Mycolicibacterium arenosum</name>
    <dbReference type="NCBI Taxonomy" id="2952157"/>
    <lineage>
        <taxon>Bacteria</taxon>
        <taxon>Bacillati</taxon>
        <taxon>Actinomycetota</taxon>
        <taxon>Actinomycetes</taxon>
        <taxon>Mycobacteriales</taxon>
        <taxon>Mycobacteriaceae</taxon>
        <taxon>Mycolicibacterium</taxon>
    </lineage>
</organism>
<proteinExistence type="predicted"/>
<gene>
    <name evidence="1" type="ORF">NM203_24305</name>
</gene>
<sequence>MASVDSLALLDLVTARAALDRARSKAKWIRKSKELHRATRAVEVAALAAHSAGVGWNEIGDALGIERAMTPHAPSRADIERAAEHRHRGELPDYGAAVAL</sequence>
<name>A0ABT1M8W5_9MYCO</name>
<evidence type="ECO:0000313" key="1">
    <source>
        <dbReference type="EMBL" id="MCP9275315.1"/>
    </source>
</evidence>
<dbReference type="Proteomes" id="UP001651690">
    <property type="component" value="Unassembled WGS sequence"/>
</dbReference>
<reference evidence="1 2" key="1">
    <citation type="submission" date="2022-06" db="EMBL/GenBank/DDBJ databases">
        <title>Mycolicibacterium sp. CAU 1645 isolated from seawater.</title>
        <authorList>
            <person name="Kim W."/>
        </authorList>
    </citation>
    <scope>NUCLEOTIDE SEQUENCE [LARGE SCALE GENOMIC DNA]</scope>
    <source>
        <strain evidence="1 2">CAU 1645</strain>
    </source>
</reference>
<evidence type="ECO:0008006" key="3">
    <source>
        <dbReference type="Google" id="ProtNLM"/>
    </source>
</evidence>